<keyword evidence="1" id="KW-0472">Membrane</keyword>
<dbReference type="Gene3D" id="3.30.110.170">
    <property type="entry name" value="Protein of unknown function (DUF541), domain 1"/>
    <property type="match status" value="1"/>
</dbReference>
<organism evidence="2 3">
    <name type="scientific">Candidatus Ryanbacteria bacterium RIFCSPHIGHO2_02_FULL_45_13b</name>
    <dbReference type="NCBI Taxonomy" id="1802117"/>
    <lineage>
        <taxon>Bacteria</taxon>
        <taxon>Candidatus Ryaniibacteriota</taxon>
    </lineage>
</organism>
<dbReference type="Proteomes" id="UP000176576">
    <property type="component" value="Unassembled WGS sequence"/>
</dbReference>
<keyword evidence="1" id="KW-1133">Transmembrane helix</keyword>
<evidence type="ECO:0000313" key="3">
    <source>
        <dbReference type="Proteomes" id="UP000176576"/>
    </source>
</evidence>
<dbReference type="Gene3D" id="3.30.70.2970">
    <property type="entry name" value="Protein of unknown function (DUF541), domain 2"/>
    <property type="match status" value="1"/>
</dbReference>
<dbReference type="PANTHER" id="PTHR34387">
    <property type="entry name" value="SLR1258 PROTEIN"/>
    <property type="match status" value="1"/>
</dbReference>
<dbReference type="InterPro" id="IPR007497">
    <property type="entry name" value="SIMPL/DUF541"/>
</dbReference>
<sequence>MPPESMNSQVKTWVGYALVFALVVTGIASLWYVRAYSRATEPASFRSFSVSADGKAVVIPDVAEFTFEVITEGGKNLTDSQTENTKKTNDVIAFVKSKGVEAKDIKTQNYSVEPRYQYFNCSVSAPVYYRETSIVPPTPPACPPAEIVGYTVRQIVSVKVRDFNAVGDILSGVVSNGANSVSQLSFTVDDQTVVENEARAQALEKAKAKAKAMADAGDFRLGRLLNISEGGYGPYYDKRVMVAESYGMGGDAAPAVPSPTIEAGSQEFQITMILTYEIR</sequence>
<dbReference type="STRING" id="1802117.A3J54_01190"/>
<dbReference type="GO" id="GO:0006974">
    <property type="term" value="P:DNA damage response"/>
    <property type="evidence" value="ECO:0007669"/>
    <property type="project" value="TreeGrafter"/>
</dbReference>
<reference evidence="2 3" key="1">
    <citation type="journal article" date="2016" name="Nat. Commun.">
        <title>Thousands of microbial genomes shed light on interconnected biogeochemical processes in an aquifer system.</title>
        <authorList>
            <person name="Anantharaman K."/>
            <person name="Brown C.T."/>
            <person name="Hug L.A."/>
            <person name="Sharon I."/>
            <person name="Castelle C.J."/>
            <person name="Probst A.J."/>
            <person name="Thomas B.C."/>
            <person name="Singh A."/>
            <person name="Wilkins M.J."/>
            <person name="Karaoz U."/>
            <person name="Brodie E.L."/>
            <person name="Williams K.H."/>
            <person name="Hubbard S.S."/>
            <person name="Banfield J.F."/>
        </authorList>
    </citation>
    <scope>NUCLEOTIDE SEQUENCE [LARGE SCALE GENOMIC DNA]</scope>
</reference>
<evidence type="ECO:0000313" key="2">
    <source>
        <dbReference type="EMBL" id="OGZ46633.1"/>
    </source>
</evidence>
<gene>
    <name evidence="2" type="ORF">A3J54_01190</name>
</gene>
<dbReference type="AlphaFoldDB" id="A0A1G2G8X3"/>
<feature type="transmembrane region" description="Helical" evidence="1">
    <location>
        <begin position="13"/>
        <end position="33"/>
    </location>
</feature>
<evidence type="ECO:0000256" key="1">
    <source>
        <dbReference type="SAM" id="Phobius"/>
    </source>
</evidence>
<name>A0A1G2G8X3_9BACT</name>
<dbReference type="EMBL" id="MHNN01000007">
    <property type="protein sequence ID" value="OGZ46633.1"/>
    <property type="molecule type" value="Genomic_DNA"/>
</dbReference>
<dbReference type="InterPro" id="IPR052022">
    <property type="entry name" value="26kDa_periplasmic_antigen"/>
</dbReference>
<dbReference type="Pfam" id="PF04402">
    <property type="entry name" value="SIMPL"/>
    <property type="match status" value="1"/>
</dbReference>
<proteinExistence type="predicted"/>
<keyword evidence="1" id="KW-0812">Transmembrane</keyword>
<accession>A0A1G2G8X3</accession>
<comment type="caution">
    <text evidence="2">The sequence shown here is derived from an EMBL/GenBank/DDBJ whole genome shotgun (WGS) entry which is preliminary data.</text>
</comment>
<dbReference type="PANTHER" id="PTHR34387:SF1">
    <property type="entry name" value="PERIPLASMIC IMMUNOGENIC PROTEIN"/>
    <property type="match status" value="1"/>
</dbReference>
<protein>
    <recommendedName>
        <fullName evidence="4">DUF541 domain-containing protein</fullName>
    </recommendedName>
</protein>
<evidence type="ECO:0008006" key="4">
    <source>
        <dbReference type="Google" id="ProtNLM"/>
    </source>
</evidence>